<dbReference type="PROSITE" id="PS50977">
    <property type="entry name" value="HTH_TETR_2"/>
    <property type="match status" value="1"/>
</dbReference>
<dbReference type="InterPro" id="IPR036271">
    <property type="entry name" value="Tet_transcr_reg_TetR-rel_C_sf"/>
</dbReference>
<evidence type="ECO:0000256" key="3">
    <source>
        <dbReference type="ARBA" id="ARBA00023163"/>
    </source>
</evidence>
<dbReference type="SUPFAM" id="SSF48498">
    <property type="entry name" value="Tetracyclin repressor-like, C-terminal domain"/>
    <property type="match status" value="1"/>
</dbReference>
<feature type="DNA-binding region" description="H-T-H motif" evidence="4">
    <location>
        <begin position="18"/>
        <end position="37"/>
    </location>
</feature>
<proteinExistence type="predicted"/>
<keyword evidence="3" id="KW-0804">Transcription</keyword>
<dbReference type="InterPro" id="IPR050109">
    <property type="entry name" value="HTH-type_TetR-like_transc_reg"/>
</dbReference>
<dbReference type="InterPro" id="IPR011075">
    <property type="entry name" value="TetR_C"/>
</dbReference>
<comment type="caution">
    <text evidence="6">The sequence shown here is derived from an EMBL/GenBank/DDBJ whole genome shotgun (WGS) entry which is preliminary data.</text>
</comment>
<dbReference type="InterPro" id="IPR009057">
    <property type="entry name" value="Homeodomain-like_sf"/>
</dbReference>
<dbReference type="Gene3D" id="1.10.10.60">
    <property type="entry name" value="Homeodomain-like"/>
    <property type="match status" value="1"/>
</dbReference>
<reference evidence="6 7" key="1">
    <citation type="journal article" date="2019" name="Int. J. Syst. Evol. Microbiol.">
        <title>The Global Catalogue of Microorganisms (GCM) 10K type strain sequencing project: providing services to taxonomists for standard genome sequencing and annotation.</title>
        <authorList>
            <consortium name="The Broad Institute Genomics Platform"/>
            <consortium name="The Broad Institute Genome Sequencing Center for Infectious Disease"/>
            <person name="Wu L."/>
            <person name="Ma J."/>
        </authorList>
    </citation>
    <scope>NUCLEOTIDE SEQUENCE [LARGE SCALE GENOMIC DNA]</scope>
    <source>
        <strain evidence="6 7">JCM 10671</strain>
    </source>
</reference>
<organism evidence="6 7">
    <name type="scientific">Sporichthya brevicatena</name>
    <dbReference type="NCBI Taxonomy" id="171442"/>
    <lineage>
        <taxon>Bacteria</taxon>
        <taxon>Bacillati</taxon>
        <taxon>Actinomycetota</taxon>
        <taxon>Actinomycetes</taxon>
        <taxon>Sporichthyales</taxon>
        <taxon>Sporichthyaceae</taxon>
        <taxon>Sporichthya</taxon>
    </lineage>
</organism>
<dbReference type="PANTHER" id="PTHR30055:SF234">
    <property type="entry name" value="HTH-TYPE TRANSCRIPTIONAL REGULATOR BETI"/>
    <property type="match status" value="1"/>
</dbReference>
<dbReference type="Pfam" id="PF16925">
    <property type="entry name" value="TetR_C_13"/>
    <property type="match status" value="1"/>
</dbReference>
<keyword evidence="1" id="KW-0805">Transcription regulation</keyword>
<dbReference type="Gene3D" id="1.10.357.10">
    <property type="entry name" value="Tetracycline Repressor, domain 2"/>
    <property type="match status" value="1"/>
</dbReference>
<dbReference type="EMBL" id="BAAAHE010000014">
    <property type="protein sequence ID" value="GAA0617517.1"/>
    <property type="molecule type" value="Genomic_DNA"/>
</dbReference>
<evidence type="ECO:0000259" key="5">
    <source>
        <dbReference type="PROSITE" id="PS50977"/>
    </source>
</evidence>
<dbReference type="SUPFAM" id="SSF46689">
    <property type="entry name" value="Homeodomain-like"/>
    <property type="match status" value="1"/>
</dbReference>
<evidence type="ECO:0000256" key="2">
    <source>
        <dbReference type="ARBA" id="ARBA00023125"/>
    </source>
</evidence>
<dbReference type="Proteomes" id="UP001500957">
    <property type="component" value="Unassembled WGS sequence"/>
</dbReference>
<dbReference type="PANTHER" id="PTHR30055">
    <property type="entry name" value="HTH-TYPE TRANSCRIPTIONAL REGULATOR RUTR"/>
    <property type="match status" value="1"/>
</dbReference>
<sequence>MLPAVERLLEQETYGALTVEQMAAEAEISRSTFYNYFEDKGDLLRALVGDVMGASLDASRVWWMLPPEADKEELRVALRHLVEVYRPHALLMRAVSESVSHDARVRDEYLDYMANGVAGIAGYVRSGQRAGVIRADLDPDAVGQWLTWGFERGLMQLSLRPEDQDPERVVTAMTDIVWKALH</sequence>
<evidence type="ECO:0000256" key="1">
    <source>
        <dbReference type="ARBA" id="ARBA00023015"/>
    </source>
</evidence>
<evidence type="ECO:0000313" key="7">
    <source>
        <dbReference type="Proteomes" id="UP001500957"/>
    </source>
</evidence>
<keyword evidence="2 4" id="KW-0238">DNA-binding</keyword>
<feature type="domain" description="HTH tetR-type" evidence="5">
    <location>
        <begin position="1"/>
        <end position="55"/>
    </location>
</feature>
<accession>A0ABN1GRQ2</accession>
<name>A0ABN1GRQ2_9ACTN</name>
<evidence type="ECO:0000313" key="6">
    <source>
        <dbReference type="EMBL" id="GAA0617517.1"/>
    </source>
</evidence>
<evidence type="ECO:0000256" key="4">
    <source>
        <dbReference type="PROSITE-ProRule" id="PRU00335"/>
    </source>
</evidence>
<keyword evidence="7" id="KW-1185">Reference proteome</keyword>
<gene>
    <name evidence="6" type="ORF">GCM10009547_19710</name>
</gene>
<dbReference type="InterPro" id="IPR001647">
    <property type="entry name" value="HTH_TetR"/>
</dbReference>
<dbReference type="Pfam" id="PF00440">
    <property type="entry name" value="TetR_N"/>
    <property type="match status" value="1"/>
</dbReference>
<protein>
    <submittedName>
        <fullName evidence="6">TetR/AcrR family transcriptional regulator</fullName>
    </submittedName>
</protein>